<evidence type="ECO:0000256" key="1">
    <source>
        <dbReference type="SAM" id="MobiDB-lite"/>
    </source>
</evidence>
<comment type="caution">
    <text evidence="2">The sequence shown here is derived from an EMBL/GenBank/DDBJ whole genome shotgun (WGS) entry which is preliminary data.</text>
</comment>
<reference evidence="2 3" key="1">
    <citation type="submission" date="2019-03" db="EMBL/GenBank/DDBJ databases">
        <title>Draft genome sequences of novel Actinobacteria.</title>
        <authorList>
            <person name="Sahin N."/>
            <person name="Ay H."/>
            <person name="Saygin H."/>
        </authorList>
    </citation>
    <scope>NUCLEOTIDE SEQUENCE [LARGE SCALE GENOMIC DNA]</scope>
    <source>
        <strain evidence="2 3">JCM 13523</strain>
    </source>
</reference>
<evidence type="ECO:0000313" key="3">
    <source>
        <dbReference type="Proteomes" id="UP000295124"/>
    </source>
</evidence>
<dbReference type="EMBL" id="SMKX01000111">
    <property type="protein sequence ID" value="TDD51878.1"/>
    <property type="molecule type" value="Genomic_DNA"/>
</dbReference>
<name>A0A4R4Z1S1_9ACTN</name>
<dbReference type="RefSeq" id="WP_132173326.1">
    <property type="nucleotide sequence ID" value="NZ_SMKX01000111.1"/>
</dbReference>
<dbReference type="Proteomes" id="UP000295124">
    <property type="component" value="Unassembled WGS sequence"/>
</dbReference>
<dbReference type="OrthoDB" id="3824163at2"/>
<feature type="region of interest" description="Disordered" evidence="1">
    <location>
        <begin position="299"/>
        <end position="375"/>
    </location>
</feature>
<keyword evidence="3" id="KW-1185">Reference proteome</keyword>
<accession>A0A4R4Z1S1</accession>
<organism evidence="2 3">
    <name type="scientific">Kribbella antibiotica</name>
    <dbReference type="NCBI Taxonomy" id="190195"/>
    <lineage>
        <taxon>Bacteria</taxon>
        <taxon>Bacillati</taxon>
        <taxon>Actinomycetota</taxon>
        <taxon>Actinomycetes</taxon>
        <taxon>Propionibacteriales</taxon>
        <taxon>Kribbellaceae</taxon>
        <taxon>Kribbella</taxon>
    </lineage>
</organism>
<gene>
    <name evidence="2" type="ORF">E1263_29735</name>
</gene>
<protein>
    <submittedName>
        <fullName evidence="2">Uncharacterized protein</fullName>
    </submittedName>
</protein>
<feature type="compositionally biased region" description="Basic and acidic residues" evidence="1">
    <location>
        <begin position="362"/>
        <end position="375"/>
    </location>
</feature>
<feature type="compositionally biased region" description="Gly residues" evidence="1">
    <location>
        <begin position="349"/>
        <end position="361"/>
    </location>
</feature>
<proteinExistence type="predicted"/>
<sequence length="375" mass="40464">MAVVRIDPSSEQYRQFAELYTAARRARPSQIDRWNGDLYATVGEGRQWGSFRQDGSFALSQELVFDRLRPGAEPQQAVQAITTVLHETNHARTEIDAPSEPNAVVSRHSKALDEGLTEWVAVDDAQGFAERAGYGHLPEPEPEYPAAHQATEELLEYAAGPDNVADLASRAMDAPVVMRWDVIADEIVKNRLADVVPADPQHQQAARAELIHAMTHPEWEYLDKAPAEAGDNAAQRTTQALDKATQGIRDHYAHNPESPVPAQNPNFRVPQRAGQALSEVQERIVQHETQVDLAQLPAPSADARIEGPPAGRAAGEYSGRGSAGDGARFLSGSPSAAEATQFKPKLGNGARGAGTPAGGRGGVERPMHPTDRGRG</sequence>
<dbReference type="AlphaFoldDB" id="A0A4R4Z1S1"/>
<evidence type="ECO:0000313" key="2">
    <source>
        <dbReference type="EMBL" id="TDD51878.1"/>
    </source>
</evidence>